<gene>
    <name evidence="2" type="ORF">DSM104635_02619</name>
</gene>
<dbReference type="RefSeq" id="WP_158766603.1">
    <property type="nucleotide sequence ID" value="NZ_CP047045.1"/>
</dbReference>
<keyword evidence="1" id="KW-0812">Transmembrane</keyword>
<organism evidence="2 3">
    <name type="scientific">Terricaulis silvestris</name>
    <dbReference type="NCBI Taxonomy" id="2686094"/>
    <lineage>
        <taxon>Bacteria</taxon>
        <taxon>Pseudomonadati</taxon>
        <taxon>Pseudomonadota</taxon>
        <taxon>Alphaproteobacteria</taxon>
        <taxon>Caulobacterales</taxon>
        <taxon>Caulobacteraceae</taxon>
        <taxon>Terricaulis</taxon>
    </lineage>
</organism>
<evidence type="ECO:0000256" key="1">
    <source>
        <dbReference type="SAM" id="Phobius"/>
    </source>
</evidence>
<name>A0A6I6MQS2_9CAUL</name>
<dbReference type="Proteomes" id="UP000431269">
    <property type="component" value="Chromosome"/>
</dbReference>
<protein>
    <submittedName>
        <fullName evidence="2">Uncharacterized protein</fullName>
    </submittedName>
</protein>
<dbReference type="AlphaFoldDB" id="A0A6I6MQS2"/>
<accession>A0A6I6MQS2</accession>
<feature type="transmembrane region" description="Helical" evidence="1">
    <location>
        <begin position="84"/>
        <end position="102"/>
    </location>
</feature>
<proteinExistence type="predicted"/>
<keyword evidence="1" id="KW-0472">Membrane</keyword>
<evidence type="ECO:0000313" key="2">
    <source>
        <dbReference type="EMBL" id="QGZ95768.1"/>
    </source>
</evidence>
<sequence>MSANESSSAKAVGRRYTREMLTAAGIYSVFVFAGAYAVRNLDLPQWAVIAASLAPLLPALLMLRAYATFLRGIDEFQRRIQTDAILIAAAIVGFGSFAYGFLEEWADFPHLPLIWVFPALIGTWGLAACIIRLRYK</sequence>
<reference evidence="3" key="1">
    <citation type="submission" date="2019-12" db="EMBL/GenBank/DDBJ databases">
        <title>Complete genome of Terracaulis silvestris 0127_4.</title>
        <authorList>
            <person name="Vieira S."/>
            <person name="Riedel T."/>
            <person name="Sproer C."/>
            <person name="Pascual J."/>
            <person name="Boedeker C."/>
            <person name="Overmann J."/>
        </authorList>
    </citation>
    <scope>NUCLEOTIDE SEQUENCE [LARGE SCALE GENOMIC DNA]</scope>
    <source>
        <strain evidence="3">0127_4</strain>
    </source>
</reference>
<feature type="transmembrane region" description="Helical" evidence="1">
    <location>
        <begin position="44"/>
        <end position="63"/>
    </location>
</feature>
<dbReference type="KEGG" id="tsv:DSM104635_02619"/>
<feature type="transmembrane region" description="Helical" evidence="1">
    <location>
        <begin position="20"/>
        <end position="38"/>
    </location>
</feature>
<keyword evidence="3" id="KW-1185">Reference proteome</keyword>
<dbReference type="EMBL" id="CP047045">
    <property type="protein sequence ID" value="QGZ95768.1"/>
    <property type="molecule type" value="Genomic_DNA"/>
</dbReference>
<keyword evidence="1" id="KW-1133">Transmembrane helix</keyword>
<feature type="transmembrane region" description="Helical" evidence="1">
    <location>
        <begin position="114"/>
        <end position="133"/>
    </location>
</feature>
<evidence type="ECO:0000313" key="3">
    <source>
        <dbReference type="Proteomes" id="UP000431269"/>
    </source>
</evidence>